<feature type="domain" description="Sulfatase N-terminal" evidence="5">
    <location>
        <begin position="55"/>
        <end position="355"/>
    </location>
</feature>
<dbReference type="PROSITE" id="PS51318">
    <property type="entry name" value="TAT"/>
    <property type="match status" value="1"/>
</dbReference>
<proteinExistence type="inferred from homology"/>
<evidence type="ECO:0000259" key="5">
    <source>
        <dbReference type="Pfam" id="PF00884"/>
    </source>
</evidence>
<evidence type="ECO:0000256" key="2">
    <source>
        <dbReference type="ARBA" id="ARBA00022723"/>
    </source>
</evidence>
<protein>
    <recommendedName>
        <fullName evidence="5">Sulfatase N-terminal domain-containing protein</fullName>
    </recommendedName>
</protein>
<dbReference type="InterPro" id="IPR024607">
    <property type="entry name" value="Sulfatase_CS"/>
</dbReference>
<dbReference type="GO" id="GO:0046872">
    <property type="term" value="F:metal ion binding"/>
    <property type="evidence" value="ECO:0007669"/>
    <property type="project" value="UniProtKB-KW"/>
</dbReference>
<reference evidence="6" key="1">
    <citation type="journal article" date="2014" name="Front. Microbiol.">
        <title>High frequency of phylogenetically diverse reductive dehalogenase-homologous genes in deep subseafloor sedimentary metagenomes.</title>
        <authorList>
            <person name="Kawai M."/>
            <person name="Futagami T."/>
            <person name="Toyoda A."/>
            <person name="Takaki Y."/>
            <person name="Nishi S."/>
            <person name="Hori S."/>
            <person name="Arai W."/>
            <person name="Tsubouchi T."/>
            <person name="Morono Y."/>
            <person name="Uchiyama I."/>
            <person name="Ito T."/>
            <person name="Fujiyama A."/>
            <person name="Inagaki F."/>
            <person name="Takami H."/>
        </authorList>
    </citation>
    <scope>NUCLEOTIDE SEQUENCE</scope>
    <source>
        <strain evidence="6">Expedition CK06-06</strain>
    </source>
</reference>
<dbReference type="InterPro" id="IPR017850">
    <property type="entry name" value="Alkaline_phosphatase_core_sf"/>
</dbReference>
<dbReference type="CDD" id="cd16151">
    <property type="entry name" value="sulfatase_like"/>
    <property type="match status" value="1"/>
</dbReference>
<dbReference type="AlphaFoldDB" id="X0SJP5"/>
<comment type="similarity">
    <text evidence="1">Belongs to the sulfatase family.</text>
</comment>
<dbReference type="SUPFAM" id="SSF53649">
    <property type="entry name" value="Alkaline phosphatase-like"/>
    <property type="match status" value="1"/>
</dbReference>
<evidence type="ECO:0000313" key="6">
    <source>
        <dbReference type="EMBL" id="GAF81308.1"/>
    </source>
</evidence>
<keyword evidence="3" id="KW-0378">Hydrolase</keyword>
<evidence type="ECO:0000256" key="4">
    <source>
        <dbReference type="ARBA" id="ARBA00022837"/>
    </source>
</evidence>
<dbReference type="InterPro" id="IPR000917">
    <property type="entry name" value="Sulfatase_N"/>
</dbReference>
<evidence type="ECO:0000256" key="1">
    <source>
        <dbReference type="ARBA" id="ARBA00008779"/>
    </source>
</evidence>
<dbReference type="InterPro" id="IPR006311">
    <property type="entry name" value="TAT_signal"/>
</dbReference>
<feature type="non-terminal residue" evidence="6">
    <location>
        <position position="363"/>
    </location>
</feature>
<dbReference type="PROSITE" id="PS00523">
    <property type="entry name" value="SULFATASE_1"/>
    <property type="match status" value="1"/>
</dbReference>
<name>X0SJP5_9ZZZZ</name>
<keyword evidence="4" id="KW-0106">Calcium</keyword>
<organism evidence="6">
    <name type="scientific">marine sediment metagenome</name>
    <dbReference type="NCBI Taxonomy" id="412755"/>
    <lineage>
        <taxon>unclassified sequences</taxon>
        <taxon>metagenomes</taxon>
        <taxon>ecological metagenomes</taxon>
    </lineage>
</organism>
<dbReference type="Pfam" id="PF00884">
    <property type="entry name" value="Sulfatase"/>
    <property type="match status" value="1"/>
</dbReference>
<dbReference type="PANTHER" id="PTHR42693:SF53">
    <property type="entry name" value="ENDO-4-O-SULFATASE"/>
    <property type="match status" value="1"/>
</dbReference>
<gene>
    <name evidence="6" type="ORF">S01H1_03943</name>
</gene>
<sequence>MTERKEALMKPKMNRRDFVKAMGCGAAALAMPGCNSVSGLPVGSPQDALRRGKRPNIILIMADDLGYECLGCYGSKSYETPVLDELAATGVRFEHSYSQPLCTPSRVKIMTGQYNIRNYTKFGALHSKEKTFGHLMQSAGYATCVVGKWQLAARGGGVGTYPKQAGFDEHCLWQVKDRGSRYKDPIIVQNGKNREDLKGKYGPDIFCDYLLEFVERRKAGPFFVYFPMALTHGPFEPTPDTEEWKKASTKAHKKHFADMVAYMDKIIGRIVRKLDEARLRENTLLLFTGDNGTPRGITTEMKDGSFINGGKGLTTDAGTHVALIANWKGTTPAGKVCPDLVDFSDILPTIAEASGASVGFEID</sequence>
<evidence type="ECO:0000256" key="3">
    <source>
        <dbReference type="ARBA" id="ARBA00022801"/>
    </source>
</evidence>
<dbReference type="GO" id="GO:0004065">
    <property type="term" value="F:arylsulfatase activity"/>
    <property type="evidence" value="ECO:0007669"/>
    <property type="project" value="TreeGrafter"/>
</dbReference>
<dbReference type="Gene3D" id="3.40.720.10">
    <property type="entry name" value="Alkaline Phosphatase, subunit A"/>
    <property type="match status" value="1"/>
</dbReference>
<dbReference type="InterPro" id="IPR050738">
    <property type="entry name" value="Sulfatase"/>
</dbReference>
<dbReference type="EMBL" id="BARS01002112">
    <property type="protein sequence ID" value="GAF81308.1"/>
    <property type="molecule type" value="Genomic_DNA"/>
</dbReference>
<dbReference type="PANTHER" id="PTHR42693">
    <property type="entry name" value="ARYLSULFATASE FAMILY MEMBER"/>
    <property type="match status" value="1"/>
</dbReference>
<accession>X0SJP5</accession>
<comment type="caution">
    <text evidence="6">The sequence shown here is derived from an EMBL/GenBank/DDBJ whole genome shotgun (WGS) entry which is preliminary data.</text>
</comment>
<keyword evidence="2" id="KW-0479">Metal-binding</keyword>